<sequence>MSTTTDGIEGAGTKAPSLDPLSSLMMLPFEVASQTMDQWLNPKTALPDVLEQAGAMMDAGLAGDGPIGNGEDAAHWADVAGRMQAKWMEFQTQQAGKAMSGLLSGDLFKAELNGLASLSPAMNEMLAQWGRQIPLVRPETQQKLLSDGMKLWEGVLAQWGLHTGKGEAQTAALPRSDRRFADAAWRETPYFALVHQTYLLMAEQITAMADSVEGLDEPRKEQLRFYTRTMIEALSPDHFALTNPLVMEKAIETRGESLVKGLEHLLEDVKRGQLSHTNRDAFKVGENIAATPGKVVHRTPFYELIQYSPSTEQVMATPLLIFPPWINRFYILDLNAKKSFVKWAVDQGITVFLVSWKSADPNDPDMDWGAVTWDDYIGAQIEAIDVVRERLKVPSVHTIGYCVAGTTLAATLAVLARRGEAEKVASATFFTAQVDFEKAGELKTFIDDQQLAAIGALAQNGVIDGRYLAATFNLLRSQDLIWSYVTRNYLLGEDYSAFDLLFWNGDSTNLPAGWHQSYLRDLYRDNLLVQPDALSGCGTPIDLSRITTPAYIQAGREDHIAPPESVWRLSGQLKNSPHVFVLAGSGHIAGVVNPPAAKKYQFWTNDEQAENLAAFVAQAKETPGSWWNHWLGWLQEQAPEQVAAKGKRIPGGRGDKVLADAPGDYVRAR</sequence>
<accession>A0A7W6CKY1</accession>
<evidence type="ECO:0000259" key="4">
    <source>
        <dbReference type="Pfam" id="PF00561"/>
    </source>
</evidence>
<dbReference type="GO" id="GO:0042619">
    <property type="term" value="P:poly-hydroxybutyrate biosynthetic process"/>
    <property type="evidence" value="ECO:0007669"/>
    <property type="project" value="InterPro"/>
</dbReference>
<name>A0A7W6CKY1_9SPHN</name>
<evidence type="ECO:0000256" key="2">
    <source>
        <dbReference type="ARBA" id="ARBA00023315"/>
    </source>
</evidence>
<proteinExistence type="predicted"/>
<dbReference type="EMBL" id="JACIDX010000013">
    <property type="protein sequence ID" value="MBB3956318.1"/>
    <property type="molecule type" value="Genomic_DNA"/>
</dbReference>
<dbReference type="InterPro" id="IPR029058">
    <property type="entry name" value="AB_hydrolase_fold"/>
</dbReference>
<reference evidence="6 7" key="1">
    <citation type="submission" date="2020-08" db="EMBL/GenBank/DDBJ databases">
        <title>Genomic Encyclopedia of Type Strains, Phase IV (KMG-IV): sequencing the most valuable type-strain genomes for metagenomic binning, comparative biology and taxonomic classification.</title>
        <authorList>
            <person name="Goeker M."/>
        </authorList>
    </citation>
    <scope>NUCLEOTIDE SEQUENCE [LARGE SCALE GENOMIC DNA]</scope>
    <source>
        <strain evidence="6 7">DSM 27057</strain>
    </source>
</reference>
<dbReference type="SUPFAM" id="SSF53474">
    <property type="entry name" value="alpha/beta-Hydrolases"/>
    <property type="match status" value="1"/>
</dbReference>
<protein>
    <submittedName>
        <fullName evidence="6">Polyhydroxyalkanoate synthase</fullName>
        <ecNumber evidence="6">2.3.1.-</ecNumber>
    </submittedName>
</protein>
<dbReference type="PANTHER" id="PTHR36837:SF5">
    <property type="entry name" value="POLY-3-HYDROXYBUTYRATE SYNTHASE"/>
    <property type="match status" value="1"/>
</dbReference>
<organism evidence="6 7">
    <name type="scientific">Novosphingobium sediminicola</name>
    <dbReference type="NCBI Taxonomy" id="563162"/>
    <lineage>
        <taxon>Bacteria</taxon>
        <taxon>Pseudomonadati</taxon>
        <taxon>Pseudomonadota</taxon>
        <taxon>Alphaproteobacteria</taxon>
        <taxon>Sphingomonadales</taxon>
        <taxon>Sphingomonadaceae</taxon>
        <taxon>Novosphingobium</taxon>
    </lineage>
</organism>
<dbReference type="InterPro" id="IPR000073">
    <property type="entry name" value="AB_hydrolase_1"/>
</dbReference>
<keyword evidence="1 6" id="KW-0808">Transferase</keyword>
<keyword evidence="2 6" id="KW-0012">Acyltransferase</keyword>
<dbReference type="Gene3D" id="3.40.50.1820">
    <property type="entry name" value="alpha/beta hydrolase"/>
    <property type="match status" value="1"/>
</dbReference>
<comment type="caution">
    <text evidence="6">The sequence shown here is derived from an EMBL/GenBank/DDBJ whole genome shotgun (WGS) entry which is preliminary data.</text>
</comment>
<feature type="region of interest" description="Disordered" evidence="3">
    <location>
        <begin position="646"/>
        <end position="669"/>
    </location>
</feature>
<dbReference type="EC" id="2.3.1.-" evidence="6"/>
<evidence type="ECO:0000259" key="5">
    <source>
        <dbReference type="Pfam" id="PF07167"/>
    </source>
</evidence>
<dbReference type="Pfam" id="PF00561">
    <property type="entry name" value="Abhydrolase_1"/>
    <property type="match status" value="1"/>
</dbReference>
<dbReference type="AlphaFoldDB" id="A0A7W6CKY1"/>
<dbReference type="InterPro" id="IPR010941">
    <property type="entry name" value="PhaC_N"/>
</dbReference>
<feature type="domain" description="AB hydrolase-1" evidence="4">
    <location>
        <begin position="347"/>
        <end position="593"/>
    </location>
</feature>
<feature type="domain" description="Poly-beta-hydroxybutyrate polymerase N-terminal" evidence="5">
    <location>
        <begin position="177"/>
        <end position="344"/>
    </location>
</feature>
<evidence type="ECO:0000313" key="7">
    <source>
        <dbReference type="Proteomes" id="UP000548867"/>
    </source>
</evidence>
<dbReference type="GO" id="GO:0016746">
    <property type="term" value="F:acyltransferase activity"/>
    <property type="evidence" value="ECO:0007669"/>
    <property type="project" value="UniProtKB-KW"/>
</dbReference>
<dbReference type="Pfam" id="PF07167">
    <property type="entry name" value="PhaC_N"/>
    <property type="match status" value="1"/>
</dbReference>
<keyword evidence="7" id="KW-1185">Reference proteome</keyword>
<evidence type="ECO:0000313" key="6">
    <source>
        <dbReference type="EMBL" id="MBB3956318.1"/>
    </source>
</evidence>
<dbReference type="Proteomes" id="UP000548867">
    <property type="component" value="Unassembled WGS sequence"/>
</dbReference>
<evidence type="ECO:0000256" key="1">
    <source>
        <dbReference type="ARBA" id="ARBA00022679"/>
    </source>
</evidence>
<gene>
    <name evidence="6" type="ORF">GGR38_003281</name>
</gene>
<evidence type="ECO:0000256" key="3">
    <source>
        <dbReference type="SAM" id="MobiDB-lite"/>
    </source>
</evidence>
<dbReference type="PANTHER" id="PTHR36837">
    <property type="entry name" value="POLY(3-HYDROXYALKANOATE) POLYMERASE SUBUNIT PHAC"/>
    <property type="match status" value="1"/>
</dbReference>
<dbReference type="InterPro" id="IPR051321">
    <property type="entry name" value="PHA/PHB_synthase"/>
</dbReference>